<evidence type="ECO:0000256" key="1">
    <source>
        <dbReference type="ARBA" id="ARBA00009013"/>
    </source>
</evidence>
<evidence type="ECO:0000259" key="4">
    <source>
        <dbReference type="PROSITE" id="PS50801"/>
    </source>
</evidence>
<dbReference type="Proteomes" id="UP001223390">
    <property type="component" value="Unassembled WGS sequence"/>
</dbReference>
<dbReference type="Gene3D" id="3.30.750.24">
    <property type="entry name" value="STAS domain"/>
    <property type="match status" value="2"/>
</dbReference>
<comment type="similarity">
    <text evidence="1 2">Belongs to the anti-sigma-factor antagonist family.</text>
</comment>
<dbReference type="Pfam" id="PF13466">
    <property type="entry name" value="STAS_2"/>
    <property type="match status" value="2"/>
</dbReference>
<dbReference type="InterPro" id="IPR058548">
    <property type="entry name" value="MlaB-like_STAS"/>
</dbReference>
<evidence type="ECO:0000256" key="3">
    <source>
        <dbReference type="SAM" id="MobiDB-lite"/>
    </source>
</evidence>
<evidence type="ECO:0000313" key="6">
    <source>
        <dbReference type="Proteomes" id="UP001223390"/>
    </source>
</evidence>
<feature type="region of interest" description="Disordered" evidence="3">
    <location>
        <begin position="1"/>
        <end position="23"/>
    </location>
</feature>
<feature type="domain" description="STAS" evidence="4">
    <location>
        <begin position="46"/>
        <end position="125"/>
    </location>
</feature>
<proteinExistence type="inferred from homology"/>
<organism evidence="5 6">
    <name type="scientific">Streptomyces katrae</name>
    <dbReference type="NCBI Taxonomy" id="68223"/>
    <lineage>
        <taxon>Bacteria</taxon>
        <taxon>Bacillati</taxon>
        <taxon>Actinomycetota</taxon>
        <taxon>Actinomycetes</taxon>
        <taxon>Kitasatosporales</taxon>
        <taxon>Streptomycetaceae</taxon>
        <taxon>Streptomyces</taxon>
    </lineage>
</organism>
<dbReference type="PANTHER" id="PTHR33495">
    <property type="entry name" value="ANTI-SIGMA FACTOR ANTAGONIST TM_1081-RELATED-RELATED"/>
    <property type="match status" value="1"/>
</dbReference>
<dbReference type="InterPro" id="IPR003658">
    <property type="entry name" value="Anti-sigma_ant"/>
</dbReference>
<dbReference type="InterPro" id="IPR036513">
    <property type="entry name" value="STAS_dom_sf"/>
</dbReference>
<dbReference type="PROSITE" id="PS50801">
    <property type="entry name" value="STAS"/>
    <property type="match status" value="2"/>
</dbReference>
<reference evidence="5 6" key="1">
    <citation type="submission" date="2023-05" db="EMBL/GenBank/DDBJ databases">
        <title>Sequencing and Assembly of Streptomyces sp. NP73.</title>
        <authorList>
            <person name="Konwar A.N."/>
            <person name="Saikia K."/>
            <person name="Thakur D."/>
        </authorList>
    </citation>
    <scope>NUCLEOTIDE SEQUENCE [LARGE SCALE GENOMIC DNA]</scope>
    <source>
        <strain evidence="5 6">NP73</strain>
    </source>
</reference>
<protein>
    <recommendedName>
        <fullName evidence="2">Anti-sigma factor antagonist</fullName>
    </recommendedName>
</protein>
<sequence>MVTRFAFSTPCSGEPTVMGSDPNGDQAMLPRTIFALDIVRHSRGAVVSVTGDLDLETCGHLTEALDALAPDGGQTVTLDLAAVTFMGTEALHLLLGLRDRARAEGWSLHLSGVPYVGRRVLELTGTHRLFVFRPVPAPGVPGGTADRPYGGGARLPHADGGGGGSVVVRVSGELDVERAPALGRALQAQISRPDCPPEIVLDLAELGFCDSSGLNALLRALASAEERGRRLTLRNPSPQFLRLLRLTGTGHLFPLHAAGTEGG</sequence>
<dbReference type="InterPro" id="IPR002645">
    <property type="entry name" value="STAS_dom"/>
</dbReference>
<comment type="caution">
    <text evidence="5">The sequence shown here is derived from an EMBL/GenBank/DDBJ whole genome shotgun (WGS) entry which is preliminary data.</text>
</comment>
<accession>A0ABT7GU84</accession>
<dbReference type="RefSeq" id="WP_285343052.1">
    <property type="nucleotide sequence ID" value="NZ_JASITI010000017.1"/>
</dbReference>
<dbReference type="SUPFAM" id="SSF52091">
    <property type="entry name" value="SpoIIaa-like"/>
    <property type="match status" value="2"/>
</dbReference>
<dbReference type="CDD" id="cd07043">
    <property type="entry name" value="STAS_anti-anti-sigma_factors"/>
    <property type="match status" value="2"/>
</dbReference>
<keyword evidence="6" id="KW-1185">Reference proteome</keyword>
<evidence type="ECO:0000256" key="2">
    <source>
        <dbReference type="RuleBase" id="RU003749"/>
    </source>
</evidence>
<dbReference type="NCBIfam" id="TIGR00377">
    <property type="entry name" value="ant_ant_sig"/>
    <property type="match status" value="1"/>
</dbReference>
<name>A0ABT7GU84_9ACTN</name>
<gene>
    <name evidence="5" type="ORF">QEZ40_001841</name>
</gene>
<dbReference type="EMBL" id="JASITI010000017">
    <property type="protein sequence ID" value="MDK9497186.1"/>
    <property type="molecule type" value="Genomic_DNA"/>
</dbReference>
<dbReference type="PANTHER" id="PTHR33495:SF2">
    <property type="entry name" value="ANTI-SIGMA FACTOR ANTAGONIST TM_1081-RELATED"/>
    <property type="match status" value="1"/>
</dbReference>
<feature type="domain" description="STAS" evidence="4">
    <location>
        <begin position="164"/>
        <end position="248"/>
    </location>
</feature>
<evidence type="ECO:0000313" key="5">
    <source>
        <dbReference type="EMBL" id="MDK9497186.1"/>
    </source>
</evidence>